<keyword evidence="7" id="KW-1185">Reference proteome</keyword>
<evidence type="ECO:0000256" key="2">
    <source>
        <dbReference type="SAM" id="MobiDB-lite"/>
    </source>
</evidence>
<evidence type="ECO:0000313" key="7">
    <source>
        <dbReference type="Proteomes" id="UP000318582"/>
    </source>
</evidence>
<dbReference type="Pfam" id="PF09118">
    <property type="entry name" value="GO-like_E_set"/>
    <property type="match status" value="1"/>
</dbReference>
<dbReference type="InterPro" id="IPR015202">
    <property type="entry name" value="GO-like_E_set"/>
</dbReference>
<dbReference type="Gene3D" id="2.130.10.80">
    <property type="entry name" value="Galactose oxidase/kelch, beta-propeller"/>
    <property type="match status" value="1"/>
</dbReference>
<feature type="signal peptide" evidence="3">
    <location>
        <begin position="1"/>
        <end position="17"/>
    </location>
</feature>
<accession>A0A507E917</accession>
<dbReference type="SUPFAM" id="SSF81296">
    <property type="entry name" value="E set domains"/>
    <property type="match status" value="1"/>
</dbReference>
<dbReference type="InterPro" id="IPR037293">
    <property type="entry name" value="Gal_Oxidase_central_sf"/>
</dbReference>
<dbReference type="PANTHER" id="PTHR32208:SF21">
    <property type="entry name" value="LOW QUALITY PROTEIN: ALDEHYDE OXIDASE GLOX-LIKE"/>
    <property type="match status" value="1"/>
</dbReference>
<dbReference type="Proteomes" id="UP000318582">
    <property type="component" value="Unassembled WGS sequence"/>
</dbReference>
<evidence type="ECO:0000259" key="4">
    <source>
        <dbReference type="Pfam" id="PF07250"/>
    </source>
</evidence>
<name>A0A507E917_9FUNG</name>
<dbReference type="InterPro" id="IPR013783">
    <property type="entry name" value="Ig-like_fold"/>
</dbReference>
<dbReference type="InterPro" id="IPR009880">
    <property type="entry name" value="Glyoxal_oxidase_N"/>
</dbReference>
<comment type="caution">
    <text evidence="6">The sequence shown here is derived from an EMBL/GenBank/DDBJ whole genome shotgun (WGS) entry which is preliminary data.</text>
</comment>
<feature type="chain" id="PRO_5021311889" description="Galactose oxidase-like Early set domain-containing protein" evidence="3">
    <location>
        <begin position="18"/>
        <end position="665"/>
    </location>
</feature>
<evidence type="ECO:0000313" key="6">
    <source>
        <dbReference type="EMBL" id="TPX60563.1"/>
    </source>
</evidence>
<protein>
    <recommendedName>
        <fullName evidence="8">Galactose oxidase-like Early set domain-containing protein</fullName>
    </recommendedName>
</protein>
<evidence type="ECO:0000256" key="3">
    <source>
        <dbReference type="SAM" id="SignalP"/>
    </source>
</evidence>
<dbReference type="STRING" id="109895.A0A507E917"/>
<dbReference type="Gene3D" id="2.60.40.10">
    <property type="entry name" value="Immunoglobulins"/>
    <property type="match status" value="1"/>
</dbReference>
<proteinExistence type="predicted"/>
<evidence type="ECO:0008006" key="8">
    <source>
        <dbReference type="Google" id="ProtNLM"/>
    </source>
</evidence>
<keyword evidence="1 3" id="KW-0732">Signal</keyword>
<organism evidence="6 7">
    <name type="scientific">Powellomyces hirtus</name>
    <dbReference type="NCBI Taxonomy" id="109895"/>
    <lineage>
        <taxon>Eukaryota</taxon>
        <taxon>Fungi</taxon>
        <taxon>Fungi incertae sedis</taxon>
        <taxon>Chytridiomycota</taxon>
        <taxon>Chytridiomycota incertae sedis</taxon>
        <taxon>Chytridiomycetes</taxon>
        <taxon>Spizellomycetales</taxon>
        <taxon>Powellomycetaceae</taxon>
        <taxon>Powellomyces</taxon>
    </lineage>
</organism>
<dbReference type="EMBL" id="QEAQ01000014">
    <property type="protein sequence ID" value="TPX60563.1"/>
    <property type="molecule type" value="Genomic_DNA"/>
</dbReference>
<evidence type="ECO:0000259" key="5">
    <source>
        <dbReference type="Pfam" id="PF09118"/>
    </source>
</evidence>
<dbReference type="SUPFAM" id="SSF50965">
    <property type="entry name" value="Galactose oxidase, central domain"/>
    <property type="match status" value="1"/>
</dbReference>
<gene>
    <name evidence="6" type="ORF">PhCBS80983_g01683</name>
</gene>
<feature type="region of interest" description="Disordered" evidence="2">
    <location>
        <begin position="599"/>
        <end position="632"/>
    </location>
</feature>
<evidence type="ECO:0000256" key="1">
    <source>
        <dbReference type="ARBA" id="ARBA00022729"/>
    </source>
</evidence>
<dbReference type="Pfam" id="PF07250">
    <property type="entry name" value="Glyoxal_oxid_N"/>
    <property type="match status" value="1"/>
</dbReference>
<feature type="domain" description="Galactose oxidase-like Early set" evidence="5">
    <location>
        <begin position="500"/>
        <end position="586"/>
    </location>
</feature>
<dbReference type="AlphaFoldDB" id="A0A507E917"/>
<dbReference type="InterPro" id="IPR011043">
    <property type="entry name" value="Gal_Oxase/kelch_b-propeller"/>
</dbReference>
<sequence>MILGTPALAAAAVLGMATQITAPGDGEFKVVAPNSGVVAVHMSLLPGNKLLLSERFHEIPTEWLGPQLPNGQPNIMFNGNVDLMNFAANSPFYQPNQNLNGFLTDTAEFDLNTMNHTMVRYPAFTGDEGYAFCNGAAQMADGGIMVAGGDQKYLLMYNGQSYTTDGRRDVRIYKNGAYTKVATMAWEPPNKQFSGRWYPTVVGLPNEDVLIMGGHTIYYEPTDPRANNPTYEIYRSSGPNAGKLDAPVALDVLRESFPINMYPITYVLPGSGNLFSLAGNRSAIIDYVGKRETRLPNLPEDNIYPRSFPFAGTNFLEPLTLANKYQAKVWVCGGNTRSAKADGPQWFSNCANCLATAQCYYMEPESEAPKWTGEQMAEARSQPVAINLPDGVVAVFGGSSIGHQGGNAGIPIGGANPTQRVMFFDHREKEPARRWRLGAAAAVPRQYHGSAVLLTDGSVIIGGSDEQNFANQRANPYELRLEAFYPPYFKLENRPALDLKATPTQLGYGQKFIVPFTSDIARNISTVSMIKYGTSTHTMNIDQRMVELEVLHLSTNQMYVVAPPNANIAPPGNWMLWAVDERGAPVVQAATINLRVSNKGPDAAWDDRNDVKPDAGVGVTPDSPTPPAPWDAGTGAQVQNSALPYQRHALASTFLAGLALLAALW</sequence>
<dbReference type="CDD" id="cd02851">
    <property type="entry name" value="E_set_GO_C"/>
    <property type="match status" value="1"/>
</dbReference>
<dbReference type="InterPro" id="IPR014756">
    <property type="entry name" value="Ig_E-set"/>
</dbReference>
<reference evidence="6 7" key="1">
    <citation type="journal article" date="2019" name="Sci. Rep.">
        <title>Comparative genomics of chytrid fungi reveal insights into the obligate biotrophic and pathogenic lifestyle of Synchytrium endobioticum.</title>
        <authorList>
            <person name="van de Vossenberg B.T.L.H."/>
            <person name="Warris S."/>
            <person name="Nguyen H.D.T."/>
            <person name="van Gent-Pelzer M.P.E."/>
            <person name="Joly D.L."/>
            <person name="van de Geest H.C."/>
            <person name="Bonants P.J.M."/>
            <person name="Smith D.S."/>
            <person name="Levesque C.A."/>
            <person name="van der Lee T.A.J."/>
        </authorList>
    </citation>
    <scope>NUCLEOTIDE SEQUENCE [LARGE SCALE GENOMIC DNA]</scope>
    <source>
        <strain evidence="6 7">CBS 809.83</strain>
    </source>
</reference>
<dbReference type="PANTHER" id="PTHR32208">
    <property type="entry name" value="SECRETED PROTEIN-RELATED"/>
    <property type="match status" value="1"/>
</dbReference>
<feature type="domain" description="Glyoxal oxidase N-terminal" evidence="4">
    <location>
        <begin position="163"/>
        <end position="488"/>
    </location>
</feature>